<dbReference type="RefSeq" id="WP_155927479.1">
    <property type="nucleotide sequence ID" value="NZ_JAMYQB010000001.1"/>
</dbReference>
<dbReference type="Gene3D" id="3.40.140.10">
    <property type="entry name" value="Cytidine Deaminase, domain 2"/>
    <property type="match status" value="1"/>
</dbReference>
<dbReference type="InterPro" id="IPR028090">
    <property type="entry name" value="JAB_dom_prok"/>
</dbReference>
<keyword evidence="3" id="KW-0378">Hydrolase</keyword>
<comment type="caution">
    <text evidence="7">The sequence shown here is derived from an EMBL/GenBank/DDBJ whole genome shotgun (WGS) entry which is preliminary data.</text>
</comment>
<keyword evidence="1" id="KW-0645">Protease</keyword>
<name>A0ABV1YRR5_9HYPH</name>
<evidence type="ECO:0000256" key="1">
    <source>
        <dbReference type="ARBA" id="ARBA00022670"/>
    </source>
</evidence>
<gene>
    <name evidence="7" type="ORF">NKI36_00020</name>
</gene>
<evidence type="ECO:0000256" key="3">
    <source>
        <dbReference type="ARBA" id="ARBA00022801"/>
    </source>
</evidence>
<evidence type="ECO:0000256" key="2">
    <source>
        <dbReference type="ARBA" id="ARBA00022723"/>
    </source>
</evidence>
<keyword evidence="5" id="KW-0482">Metalloprotease</keyword>
<dbReference type="Pfam" id="PF14464">
    <property type="entry name" value="Prok-JAB"/>
    <property type="match status" value="1"/>
</dbReference>
<sequence length="190" mass="21495">MLSATTIREDSIVMQDEYLLWRDPAPGPYVPIGSVLRLPPTAISATSELLQRAGRRESCVFWYGERDGDTALVRSVRAPTQRSMPGNYHVEPDAISEMVRDLPEGWKPLAQIHSHPGMGTEHSRYDDRMISSRRILSLVFPIYGVPAAPWPQGIGVHEWQNDYWHMLSPGQVHGRLEVIAAPAVDRRDFR</sequence>
<evidence type="ECO:0000259" key="6">
    <source>
        <dbReference type="Pfam" id="PF14464"/>
    </source>
</evidence>
<proteinExistence type="predicted"/>
<evidence type="ECO:0000313" key="7">
    <source>
        <dbReference type="EMBL" id="MER9402429.1"/>
    </source>
</evidence>
<evidence type="ECO:0000256" key="5">
    <source>
        <dbReference type="ARBA" id="ARBA00023049"/>
    </source>
</evidence>
<keyword evidence="4" id="KW-0862">Zinc</keyword>
<dbReference type="SUPFAM" id="SSF102712">
    <property type="entry name" value="JAB1/MPN domain"/>
    <property type="match status" value="1"/>
</dbReference>
<dbReference type="Proteomes" id="UP001433071">
    <property type="component" value="Unassembled WGS sequence"/>
</dbReference>
<reference evidence="7 8" key="1">
    <citation type="journal article" date="2024" name="Proc. Natl. Acad. Sci. U.S.A.">
        <title>The evolutionary genomics of adaptation to stress in wild rhizobium bacteria.</title>
        <authorList>
            <person name="Kehlet-Delgado H."/>
            <person name="Montoya A.P."/>
            <person name="Jensen K.T."/>
            <person name="Wendlandt C.E."/>
            <person name="Dexheimer C."/>
            <person name="Roberts M."/>
            <person name="Torres Martinez L."/>
            <person name="Friesen M.L."/>
            <person name="Griffitts J.S."/>
            <person name="Porter S.S."/>
        </authorList>
    </citation>
    <scope>NUCLEOTIDE SEQUENCE [LARGE SCALE GENOMIC DNA]</scope>
    <source>
        <strain evidence="7 8">M0641</strain>
    </source>
</reference>
<accession>A0ABV1YRR5</accession>
<organism evidence="7 8">
    <name type="scientific">Mesorhizobium caraganae</name>
    <dbReference type="NCBI Taxonomy" id="483206"/>
    <lineage>
        <taxon>Bacteria</taxon>
        <taxon>Pseudomonadati</taxon>
        <taxon>Pseudomonadota</taxon>
        <taxon>Alphaproteobacteria</taxon>
        <taxon>Hyphomicrobiales</taxon>
        <taxon>Phyllobacteriaceae</taxon>
        <taxon>Mesorhizobium</taxon>
    </lineage>
</organism>
<protein>
    <submittedName>
        <fullName evidence="7">Mov34/MPN/PAD-1 family protein</fullName>
    </submittedName>
</protein>
<keyword evidence="2" id="KW-0479">Metal-binding</keyword>
<evidence type="ECO:0000256" key="4">
    <source>
        <dbReference type="ARBA" id="ARBA00022833"/>
    </source>
</evidence>
<evidence type="ECO:0000313" key="8">
    <source>
        <dbReference type="Proteomes" id="UP001433071"/>
    </source>
</evidence>
<keyword evidence="8" id="KW-1185">Reference proteome</keyword>
<dbReference type="EMBL" id="JAMYQB010000001">
    <property type="protein sequence ID" value="MER9402429.1"/>
    <property type="molecule type" value="Genomic_DNA"/>
</dbReference>
<feature type="domain" description="JAB" evidence="6">
    <location>
        <begin position="43"/>
        <end position="132"/>
    </location>
</feature>